<organism evidence="1 2">
    <name type="scientific">Paramecium octaurelia</name>
    <dbReference type="NCBI Taxonomy" id="43137"/>
    <lineage>
        <taxon>Eukaryota</taxon>
        <taxon>Sar</taxon>
        <taxon>Alveolata</taxon>
        <taxon>Ciliophora</taxon>
        <taxon>Intramacronucleata</taxon>
        <taxon>Oligohymenophorea</taxon>
        <taxon>Peniculida</taxon>
        <taxon>Parameciidae</taxon>
        <taxon>Paramecium</taxon>
    </lineage>
</organism>
<dbReference type="OMA" id="HKDYLYE"/>
<comment type="caution">
    <text evidence="1">The sequence shown here is derived from an EMBL/GenBank/DDBJ whole genome shotgun (WGS) entry which is preliminary data.</text>
</comment>
<evidence type="ECO:0000313" key="2">
    <source>
        <dbReference type="Proteomes" id="UP000683925"/>
    </source>
</evidence>
<name>A0A8S1UTC5_PAROT</name>
<proteinExistence type="predicted"/>
<accession>A0A8S1UTC5</accession>
<evidence type="ECO:0000313" key="1">
    <source>
        <dbReference type="EMBL" id="CAD8167467.1"/>
    </source>
</evidence>
<sequence>MLTKNIRKLKNHEVQMKKGAGKPAGIQVIKLESPQIWSALNEERQLIEYFIQIGRHVYLSLAGTKKSIHKDGLSDKAQAKQEKLKAIFQNQSTYSYLEHVARSLFNWKCKKLAVVYFFRNNRLDKVKYEKIPLKNEKWNLIVKNIKFLLNESFYFELISLLNMFELNYTTEQIAEKLIEKSKNLDQVPQIVQNFFILLNKEKRIDQMIEGTSCTQLEILKRIYLNSLQEHKDYLYEIIEKIRQIMCASWMPQYTQQYESVNHEVQRSFLNDESNLFYQIDQE</sequence>
<dbReference type="EMBL" id="CAJJDP010000050">
    <property type="protein sequence ID" value="CAD8167467.1"/>
    <property type="molecule type" value="Genomic_DNA"/>
</dbReference>
<keyword evidence="2" id="KW-1185">Reference proteome</keyword>
<gene>
    <name evidence="1" type="ORF">POCTA_138.1.T0500097</name>
</gene>
<dbReference type="AlphaFoldDB" id="A0A8S1UTC5"/>
<dbReference type="OrthoDB" id="302055at2759"/>
<dbReference type="Proteomes" id="UP000683925">
    <property type="component" value="Unassembled WGS sequence"/>
</dbReference>
<reference evidence="1" key="1">
    <citation type="submission" date="2021-01" db="EMBL/GenBank/DDBJ databases">
        <authorList>
            <consortium name="Genoscope - CEA"/>
            <person name="William W."/>
        </authorList>
    </citation>
    <scope>NUCLEOTIDE SEQUENCE</scope>
</reference>
<protein>
    <submittedName>
        <fullName evidence="1">Uncharacterized protein</fullName>
    </submittedName>
</protein>